<keyword evidence="1" id="KW-0472">Membrane</keyword>
<dbReference type="STRING" id="373903.Hore_06280"/>
<evidence type="ECO:0008006" key="4">
    <source>
        <dbReference type="Google" id="ProtNLM"/>
    </source>
</evidence>
<protein>
    <recommendedName>
        <fullName evidence="4">Alkaline shock response membrane anchor protein AmaP</fullName>
    </recommendedName>
</protein>
<dbReference type="EMBL" id="CP001098">
    <property type="protein sequence ID" value="ACL69385.1"/>
    <property type="molecule type" value="Genomic_DNA"/>
</dbReference>
<dbReference type="OrthoDB" id="1679795at2"/>
<dbReference type="RefSeq" id="WP_012635573.1">
    <property type="nucleotide sequence ID" value="NC_011899.1"/>
</dbReference>
<gene>
    <name evidence="2" type="ordered locus">Hore_06280</name>
</gene>
<evidence type="ECO:0000313" key="3">
    <source>
        <dbReference type="Proteomes" id="UP000000719"/>
    </source>
</evidence>
<dbReference type="HOGENOM" id="CLU_120389_2_0_9"/>
<accession>B8D2F8</accession>
<dbReference type="NCBIfam" id="NF033218">
    <property type="entry name" value="anchor_AmaP"/>
    <property type="match status" value="1"/>
</dbReference>
<evidence type="ECO:0000256" key="1">
    <source>
        <dbReference type="SAM" id="Phobius"/>
    </source>
</evidence>
<proteinExistence type="predicted"/>
<keyword evidence="3" id="KW-1185">Reference proteome</keyword>
<evidence type="ECO:0000313" key="2">
    <source>
        <dbReference type="EMBL" id="ACL69385.1"/>
    </source>
</evidence>
<organism evidence="2 3">
    <name type="scientific">Halothermothrix orenii (strain H 168 / OCM 544 / DSM 9562)</name>
    <dbReference type="NCBI Taxonomy" id="373903"/>
    <lineage>
        <taxon>Bacteria</taxon>
        <taxon>Bacillati</taxon>
        <taxon>Bacillota</taxon>
        <taxon>Clostridia</taxon>
        <taxon>Halanaerobiales</taxon>
        <taxon>Halothermotrichaceae</taxon>
        <taxon>Halothermothrix</taxon>
    </lineage>
</organism>
<dbReference type="KEGG" id="hor:Hore_06280"/>
<keyword evidence="1" id="KW-1133">Transmembrane helix</keyword>
<sequence length="178" mass="20001">MNLFYRFVVFVITVIFMFCSLLMGLYSFGLGQEKLLSGVVLSLYNNWQAGILFIIAFLAGAWVIYPIFNLGRERETTLISAGELGNVNITLDALDKLVRKVAAQQEGVTRVSTKLKTLENELHIFLNVKVKPDRPLPQLTKDLQNIVKSYIEDTTGVNINEVKVLVDSIGDETKTEED</sequence>
<dbReference type="Proteomes" id="UP000000719">
    <property type="component" value="Chromosome"/>
</dbReference>
<feature type="transmembrane region" description="Helical" evidence="1">
    <location>
        <begin position="49"/>
        <end position="68"/>
    </location>
</feature>
<keyword evidence="1" id="KW-0812">Transmembrane</keyword>
<feature type="transmembrane region" description="Helical" evidence="1">
    <location>
        <begin position="7"/>
        <end position="29"/>
    </location>
</feature>
<reference evidence="2 3" key="1">
    <citation type="journal article" date="2009" name="PLoS ONE">
        <title>Genome analysis of the anaerobic thermohalophilic bacterium Halothermothrix orenii.</title>
        <authorList>
            <person name="Mavromatis K."/>
            <person name="Ivanova N."/>
            <person name="Anderson I."/>
            <person name="Lykidis A."/>
            <person name="Hooper S.D."/>
            <person name="Sun H."/>
            <person name="Kunin V."/>
            <person name="Lapidus A."/>
            <person name="Hugenholtz P."/>
            <person name="Patel B."/>
            <person name="Kyrpides N.C."/>
        </authorList>
    </citation>
    <scope>NUCLEOTIDE SEQUENCE [LARGE SCALE GENOMIC DNA]</scope>
    <source>
        <strain evidence="3">H 168 / OCM 544 / DSM 9562</strain>
    </source>
</reference>
<dbReference type="eggNOG" id="COG1302">
    <property type="taxonomic scope" value="Bacteria"/>
</dbReference>
<dbReference type="AlphaFoldDB" id="B8D2F8"/>
<name>B8D2F8_HALOH</name>